<keyword evidence="1" id="KW-0969">Cilium</keyword>
<dbReference type="PANTHER" id="PTHR35866">
    <property type="entry name" value="PUTATIVE-RELATED"/>
    <property type="match status" value="1"/>
</dbReference>
<dbReference type="RefSeq" id="WP_069589590.1">
    <property type="nucleotide sequence ID" value="NZ_CP017019.1"/>
</dbReference>
<dbReference type="PANTHER" id="PTHR35866:SF1">
    <property type="entry name" value="YKGJ FAMILY CYSTEINE CLUSTER PROTEIN"/>
    <property type="match status" value="1"/>
</dbReference>
<dbReference type="Proteomes" id="UP000322283">
    <property type="component" value="Unassembled WGS sequence"/>
</dbReference>
<reference evidence="2 4" key="2">
    <citation type="submission" date="2019-05" db="EMBL/GenBank/DDBJ databases">
        <title>Genome sequence of Moorella thermoacetica ATCC 33924.</title>
        <authorList>
            <person name="Poehlein A."/>
            <person name="Bengelsdorf F.R."/>
            <person name="Duerre P."/>
            <person name="Daniel R."/>
        </authorList>
    </citation>
    <scope>NUCLEOTIDE SEQUENCE [LARGE SCALE GENOMIC DNA]</scope>
    <source>
        <strain evidence="2 4">ATCC 33924</strain>
    </source>
</reference>
<protein>
    <submittedName>
        <fullName evidence="1">Flagellin N-methylase</fullName>
    </submittedName>
</protein>
<organism evidence="1 3">
    <name type="scientific">Neomoorella thermoacetica</name>
    <name type="common">Clostridium thermoaceticum</name>
    <dbReference type="NCBI Taxonomy" id="1525"/>
    <lineage>
        <taxon>Bacteria</taxon>
        <taxon>Bacillati</taxon>
        <taxon>Bacillota</taxon>
        <taxon>Clostridia</taxon>
        <taxon>Neomoorellales</taxon>
        <taxon>Neomoorellaceae</taxon>
        <taxon>Neomoorella</taxon>
    </lineage>
</organism>
<sequence length="234" mass="26891">MPGEPKNPVRARYWRVNGKQGYDLQVLTPGARVADYIAAVEGLEPARLFRPYNPDGDCLGCDHCCGGHLPLTILDVYGLQQGLRDLTGKDLPLPKILEKYCQVHLVGRAVDITLRTDAEGYCLLLEPRRRRCRIYNHRPLICRTYFCSPLTRPARLLRERIVNTGEDELVRYWLARQKTTPPGIRPSDWQPTPFAGCHSYAEITLKALCPPELWRGLYNPDDYKALWYKGWLKK</sequence>
<proteinExistence type="predicted"/>
<evidence type="ECO:0000313" key="4">
    <source>
        <dbReference type="Proteomes" id="UP000322283"/>
    </source>
</evidence>
<gene>
    <name evidence="1" type="ORF">Maut_01562</name>
    <name evidence="2" type="ORF">MTAT_06400</name>
</gene>
<reference evidence="1 3" key="1">
    <citation type="submission" date="2016-08" db="EMBL/GenBank/DDBJ databases">
        <title>Moorella thermoacetica DSM 103132.</title>
        <authorList>
            <person name="Jendresen C.B."/>
            <person name="Redl S.M."/>
            <person name="Jensen T.O."/>
            <person name="Nielsen A.T."/>
        </authorList>
    </citation>
    <scope>NUCLEOTIDE SEQUENCE [LARGE SCALE GENOMIC DNA]</scope>
    <source>
        <strain evidence="1 3">DSM 103132</strain>
    </source>
</reference>
<evidence type="ECO:0000313" key="2">
    <source>
        <dbReference type="EMBL" id="TYL14406.1"/>
    </source>
</evidence>
<keyword evidence="4" id="KW-1185">Reference proteome</keyword>
<evidence type="ECO:0000313" key="1">
    <source>
        <dbReference type="EMBL" id="AOQ24002.1"/>
    </source>
</evidence>
<keyword evidence="1" id="KW-0966">Cell projection</keyword>
<dbReference type="EMBL" id="VCDX01000002">
    <property type="protein sequence ID" value="TYL14406.1"/>
    <property type="molecule type" value="Genomic_DNA"/>
</dbReference>
<accession>A0AAC9MUZ5</accession>
<dbReference type="AlphaFoldDB" id="A0AAC9MUZ5"/>
<keyword evidence="1" id="KW-0282">Flagellum</keyword>
<dbReference type="EMBL" id="CP017019">
    <property type="protein sequence ID" value="AOQ24002.1"/>
    <property type="molecule type" value="Genomic_DNA"/>
</dbReference>
<evidence type="ECO:0000313" key="3">
    <source>
        <dbReference type="Proteomes" id="UP000094598"/>
    </source>
</evidence>
<dbReference type="Proteomes" id="UP000094598">
    <property type="component" value="Chromosome"/>
</dbReference>
<name>A0AAC9MUZ5_NEOTH</name>
<dbReference type="Pfam" id="PF03692">
    <property type="entry name" value="CxxCxxCC"/>
    <property type="match status" value="1"/>
</dbReference>
<dbReference type="InterPro" id="IPR005358">
    <property type="entry name" value="Puta_zinc/iron-chelating_dom"/>
</dbReference>